<comment type="similarity">
    <text evidence="1">Belongs to the TRAFAC class TrmE-Era-EngA-EngB-Septin-like GTPase superfamily. AIG1/Toc34/Toc159-like paraseptin GTPase family. IAN subfamily.</text>
</comment>
<dbReference type="CDD" id="cd02907">
    <property type="entry name" value="Macro_Af1521_BAL-like"/>
    <property type="match status" value="1"/>
</dbReference>
<gene>
    <name evidence="8" type="ORF">CCH79_00015837</name>
</gene>
<keyword evidence="5" id="KW-0812">Transmembrane</keyword>
<feature type="transmembrane region" description="Helical" evidence="5">
    <location>
        <begin position="902"/>
        <end position="925"/>
    </location>
</feature>
<keyword evidence="3" id="KW-0342">GTP-binding</keyword>
<dbReference type="Gene3D" id="3.40.220.10">
    <property type="entry name" value="Leucine Aminopeptidase, subunit E, domain 1"/>
    <property type="match status" value="2"/>
</dbReference>
<evidence type="ECO:0000256" key="1">
    <source>
        <dbReference type="ARBA" id="ARBA00008535"/>
    </source>
</evidence>
<dbReference type="InterPro" id="IPR045058">
    <property type="entry name" value="GIMA/IAN/Toc"/>
</dbReference>
<dbReference type="EMBL" id="NHOQ01002060">
    <property type="protein sequence ID" value="PWA19841.1"/>
    <property type="molecule type" value="Genomic_DNA"/>
</dbReference>
<dbReference type="InterPro" id="IPR057051">
    <property type="entry name" value="PARP14_RPM_1"/>
</dbReference>
<accession>A0A315V947</accession>
<evidence type="ECO:0000256" key="3">
    <source>
        <dbReference type="ARBA" id="ARBA00023134"/>
    </source>
</evidence>
<dbReference type="PROSITE" id="PS51154">
    <property type="entry name" value="MACRO"/>
    <property type="match status" value="2"/>
</dbReference>
<feature type="domain" description="Macro" evidence="6">
    <location>
        <begin position="454"/>
        <end position="641"/>
    </location>
</feature>
<dbReference type="SUPFAM" id="SSF52949">
    <property type="entry name" value="Macro domain-like"/>
    <property type="match status" value="2"/>
</dbReference>
<feature type="compositionally biased region" description="Basic and acidic residues" evidence="4">
    <location>
        <begin position="437"/>
        <end position="449"/>
    </location>
</feature>
<dbReference type="FunFam" id="3.40.50.300:FF:000366">
    <property type="entry name" value="GTPase, IMAP family member 2"/>
    <property type="match status" value="1"/>
</dbReference>
<keyword evidence="5" id="KW-0472">Membrane</keyword>
<reference evidence="8 9" key="1">
    <citation type="journal article" date="2018" name="G3 (Bethesda)">
        <title>A High-Quality Reference Genome for the Invasive Mosquitofish Gambusia affinis Using a Chicago Library.</title>
        <authorList>
            <person name="Hoffberg S.L."/>
            <person name="Troendle N.J."/>
            <person name="Glenn T.C."/>
            <person name="Mahmud O."/>
            <person name="Louha S."/>
            <person name="Chalopin D."/>
            <person name="Bennetzen J.L."/>
            <person name="Mauricio R."/>
        </authorList>
    </citation>
    <scope>NUCLEOTIDE SEQUENCE [LARGE SCALE GENOMIC DNA]</scope>
    <source>
        <strain evidence="8">NE01/NJP1002.9</strain>
        <tissue evidence="8">Muscle</tissue>
    </source>
</reference>
<dbReference type="CDD" id="cd01852">
    <property type="entry name" value="AIG1"/>
    <property type="match status" value="1"/>
</dbReference>
<evidence type="ECO:0000256" key="5">
    <source>
        <dbReference type="SAM" id="Phobius"/>
    </source>
</evidence>
<feature type="domain" description="AIG1-type G" evidence="7">
    <location>
        <begin position="658"/>
        <end position="867"/>
    </location>
</feature>
<keyword evidence="2" id="KW-0547">Nucleotide-binding</keyword>
<name>A0A315V947_GAMAF</name>
<dbReference type="AlphaFoldDB" id="A0A315V947"/>
<dbReference type="Gene3D" id="3.40.50.300">
    <property type="entry name" value="P-loop containing nucleotide triphosphate hydrolases"/>
    <property type="match status" value="1"/>
</dbReference>
<evidence type="ECO:0000313" key="8">
    <source>
        <dbReference type="EMBL" id="PWA19841.1"/>
    </source>
</evidence>
<dbReference type="STRING" id="33528.ENSGAFP00000008971"/>
<feature type="region of interest" description="Disordered" evidence="4">
    <location>
        <begin position="432"/>
        <end position="455"/>
    </location>
</feature>
<dbReference type="InterPro" id="IPR043472">
    <property type="entry name" value="Macro_dom-like"/>
</dbReference>
<keyword evidence="5" id="KW-1133">Transmembrane helix</keyword>
<dbReference type="PANTHER" id="PTHR10903">
    <property type="entry name" value="GTPASE, IMAP FAMILY MEMBER-RELATED"/>
    <property type="match status" value="1"/>
</dbReference>
<evidence type="ECO:0000259" key="6">
    <source>
        <dbReference type="PROSITE" id="PS51154"/>
    </source>
</evidence>
<organism evidence="8 9">
    <name type="scientific">Gambusia affinis</name>
    <name type="common">Western mosquitofish</name>
    <name type="synonym">Heterandria affinis</name>
    <dbReference type="NCBI Taxonomy" id="33528"/>
    <lineage>
        <taxon>Eukaryota</taxon>
        <taxon>Metazoa</taxon>
        <taxon>Chordata</taxon>
        <taxon>Craniata</taxon>
        <taxon>Vertebrata</taxon>
        <taxon>Euteleostomi</taxon>
        <taxon>Actinopterygii</taxon>
        <taxon>Neopterygii</taxon>
        <taxon>Teleostei</taxon>
        <taxon>Neoteleostei</taxon>
        <taxon>Acanthomorphata</taxon>
        <taxon>Ovalentaria</taxon>
        <taxon>Atherinomorphae</taxon>
        <taxon>Cyprinodontiformes</taxon>
        <taxon>Poeciliidae</taxon>
        <taxon>Poeciliinae</taxon>
        <taxon>Gambusia</taxon>
    </lineage>
</organism>
<dbReference type="GO" id="GO:0005525">
    <property type="term" value="F:GTP binding"/>
    <property type="evidence" value="ECO:0007669"/>
    <property type="project" value="UniProtKB-KW"/>
</dbReference>
<proteinExistence type="inferred from homology"/>
<feature type="region of interest" description="Disordered" evidence="4">
    <location>
        <begin position="85"/>
        <end position="108"/>
    </location>
</feature>
<comment type="caution">
    <text evidence="8">The sequence shown here is derived from an EMBL/GenBank/DDBJ whole genome shotgun (WGS) entry which is preliminary data.</text>
</comment>
<dbReference type="PROSITE" id="PS51720">
    <property type="entry name" value="G_AIG1"/>
    <property type="match status" value="1"/>
</dbReference>
<dbReference type="SMART" id="SM00506">
    <property type="entry name" value="A1pp"/>
    <property type="match status" value="1"/>
</dbReference>
<dbReference type="SUPFAM" id="SSF52540">
    <property type="entry name" value="P-loop containing nucleoside triphosphate hydrolases"/>
    <property type="match status" value="1"/>
</dbReference>
<dbReference type="PANTHER" id="PTHR10903:SF62">
    <property type="entry name" value="GTPASE IMAP FAMILY MEMBER 4-LIKE-RELATED"/>
    <property type="match status" value="1"/>
</dbReference>
<sequence>MGESYQYPVYFQCRTLLVGKNRNKTERYFRVQRHSGGGECGPLTTVADNVYSIAFRNQKDQQEVLKRSKHEVELTDGRLVFTVRANLSPPSSSHDTTAAEPAEDQQSIPEITAPLSGNEVEEQPEEHKLPALKDSHDAEELLASGFYPAEHHQKEEETLVRRLSQTEAVGEVGYWRGEEDQQCGGTPDLSHKDLHEVAAQHYKDEVSRARTAVVAGALVKTEMLDMEDKPCLVERLGTLYLVEKTAVATYNLTDDLQLMVYQGDITTFGADALVNSSNEDLNHCEGIAAALTQAGGPDVQLEIDSLRKGKGQIPTGEVVVTIGGNLPCKRLLHAVGPVAGKAAGEERVLLERTVRSALNLAELMKFKTIAMPCIGSGVFGIPVTVCSDAIVCAVKEFCNQGGKSLKTISLIDDRGEVVRALQEACDRHFLGQSAAHPTEHKDSLEREFGSDGQNAATAGAPKGLVQVEIVQGTIESQQTDAVVSPMVFNDPLSTRVGNVLSKALGRHVTQRVAQKSEEGEMGPGDFILEENLTGVPFGAVFFLNLVQWDEEDDGTAVQVLRLGINQILTSCESKGFGSVALPALGAGIALRFPDPLVARVLLEEISKFEQERTTSTPVQVLLVLPDPEAIEVFKSVQEDLKYNRCTENDLERDRHQDSSPTRIVLLGKTGVGKSHLANTILGEELFTLYHSPNSGTHTCQSETRTVSGRSLTLIDTPGFFDTDKSKEELKPEIMSCLTECAPGPHIFLILLKVDRFTKQEQQLITEICDHFSEDALKYAVIVFTHGEQLKEGMKIEEFVSQNEDLSNLVKKCGGRCHVFDNKHWSGDRQDGYRNNQVQLEAFLQTVDRMMVEKNGSYYTNDVLRHVEERIQKQEKQISREMAVYLPPQEIRKQAKTFVSNEFLIQLAGTTTGVLLGAFFGVAALLEVVMKVVKNPTEVMKRVKTLTTMAPAAAAVGGEVAVVAAGVVAGVTTLTAAAAGGVRGSVIGQKACKEAKTPMEAIEKSYEAVMKERSTFRMLPPN</sequence>
<feature type="domain" description="Macro" evidence="6">
    <location>
        <begin position="245"/>
        <end position="429"/>
    </location>
</feature>
<evidence type="ECO:0000256" key="4">
    <source>
        <dbReference type="SAM" id="MobiDB-lite"/>
    </source>
</evidence>
<dbReference type="Pfam" id="PF01661">
    <property type="entry name" value="Macro"/>
    <property type="match status" value="1"/>
</dbReference>
<dbReference type="Proteomes" id="UP000250572">
    <property type="component" value="Unassembled WGS sequence"/>
</dbReference>
<dbReference type="InterPro" id="IPR027417">
    <property type="entry name" value="P-loop_NTPase"/>
</dbReference>
<keyword evidence="9" id="KW-1185">Reference proteome</keyword>
<evidence type="ECO:0008006" key="10">
    <source>
        <dbReference type="Google" id="ProtNLM"/>
    </source>
</evidence>
<protein>
    <recommendedName>
        <fullName evidence="10">Macro domain-containing protein</fullName>
    </recommendedName>
</protein>
<evidence type="ECO:0000259" key="7">
    <source>
        <dbReference type="PROSITE" id="PS51720"/>
    </source>
</evidence>
<evidence type="ECO:0000313" key="9">
    <source>
        <dbReference type="Proteomes" id="UP000250572"/>
    </source>
</evidence>
<dbReference type="Pfam" id="PF04548">
    <property type="entry name" value="AIG1"/>
    <property type="match status" value="1"/>
</dbReference>
<dbReference type="InterPro" id="IPR006703">
    <property type="entry name" value="G_AIG1"/>
</dbReference>
<evidence type="ECO:0000256" key="2">
    <source>
        <dbReference type="ARBA" id="ARBA00022741"/>
    </source>
</evidence>
<dbReference type="InterPro" id="IPR002589">
    <property type="entry name" value="Macro_dom"/>
</dbReference>
<dbReference type="Pfam" id="PF23222">
    <property type="entry name" value="RRM_PARP14_1"/>
    <property type="match status" value="1"/>
</dbReference>